<organism evidence="2 3">
    <name type="scientific">Vulgatibacter incomptus</name>
    <dbReference type="NCBI Taxonomy" id="1391653"/>
    <lineage>
        <taxon>Bacteria</taxon>
        <taxon>Pseudomonadati</taxon>
        <taxon>Myxococcota</taxon>
        <taxon>Myxococcia</taxon>
        <taxon>Myxococcales</taxon>
        <taxon>Cystobacterineae</taxon>
        <taxon>Vulgatibacteraceae</taxon>
        <taxon>Vulgatibacter</taxon>
    </lineage>
</organism>
<evidence type="ECO:0000313" key="3">
    <source>
        <dbReference type="Proteomes" id="UP000055590"/>
    </source>
</evidence>
<feature type="region of interest" description="Disordered" evidence="1">
    <location>
        <begin position="1"/>
        <end position="25"/>
    </location>
</feature>
<feature type="compositionally biased region" description="Basic residues" evidence="1">
    <location>
        <begin position="1"/>
        <end position="14"/>
    </location>
</feature>
<dbReference type="AlphaFoldDB" id="A0A0K1PGJ6"/>
<dbReference type="STRING" id="1391653.AKJ08_2606"/>
<dbReference type="EMBL" id="CP012332">
    <property type="protein sequence ID" value="AKU92219.1"/>
    <property type="molecule type" value="Genomic_DNA"/>
</dbReference>
<reference evidence="2 3" key="1">
    <citation type="submission" date="2015-08" db="EMBL/GenBank/DDBJ databases">
        <authorList>
            <person name="Babu N.S."/>
            <person name="Beckwith C.J."/>
            <person name="Beseler K.G."/>
            <person name="Brison A."/>
            <person name="Carone J.V."/>
            <person name="Caskin T.P."/>
            <person name="Diamond M."/>
            <person name="Durham M.E."/>
            <person name="Foxe J.M."/>
            <person name="Go M."/>
            <person name="Henderson B.A."/>
            <person name="Jones I.B."/>
            <person name="McGettigan J.A."/>
            <person name="Micheletti S.J."/>
            <person name="Nasrallah M.E."/>
            <person name="Ortiz D."/>
            <person name="Piller C.R."/>
            <person name="Privatt S.R."/>
            <person name="Schneider S.L."/>
            <person name="Sharp S."/>
            <person name="Smith T.C."/>
            <person name="Stanton J.D."/>
            <person name="Ullery H.E."/>
            <person name="Wilson R.J."/>
            <person name="Serrano M.G."/>
            <person name="Buck G."/>
            <person name="Lee V."/>
            <person name="Wang Y."/>
            <person name="Carvalho R."/>
            <person name="Voegtly L."/>
            <person name="Shi R."/>
            <person name="Duckworth R."/>
            <person name="Johnson A."/>
            <person name="Loviza R."/>
            <person name="Walstead R."/>
            <person name="Shah Z."/>
            <person name="Kiflezghi M."/>
            <person name="Wade K."/>
            <person name="Ball S.L."/>
            <person name="Bradley K.W."/>
            <person name="Asai D.J."/>
            <person name="Bowman C.A."/>
            <person name="Russell D.A."/>
            <person name="Pope W.H."/>
            <person name="Jacobs-Sera D."/>
            <person name="Hendrix R.W."/>
            <person name="Hatfull G.F."/>
        </authorList>
    </citation>
    <scope>NUCLEOTIDE SEQUENCE [LARGE SCALE GENOMIC DNA]</scope>
    <source>
        <strain evidence="2 3">DSM 27710</strain>
    </source>
</reference>
<protein>
    <submittedName>
        <fullName evidence="2">Uncharacterized protein</fullName>
    </submittedName>
</protein>
<evidence type="ECO:0000313" key="2">
    <source>
        <dbReference type="EMBL" id="AKU92219.1"/>
    </source>
</evidence>
<proteinExistence type="predicted"/>
<dbReference type="KEGG" id="vin:AKJ08_2606"/>
<sequence>MAARSARRSSRRRAAASAPGRSADRPLRIRSFRELDEVASKARCGCGGSLHLLGEGSRSTPTGSVRVLRCECEHCEEEVDLFFDLVEVRH</sequence>
<name>A0A0K1PGJ6_9BACT</name>
<gene>
    <name evidence="2" type="ORF">AKJ08_2606</name>
</gene>
<dbReference type="Proteomes" id="UP000055590">
    <property type="component" value="Chromosome"/>
</dbReference>
<keyword evidence="3" id="KW-1185">Reference proteome</keyword>
<evidence type="ECO:0000256" key="1">
    <source>
        <dbReference type="SAM" id="MobiDB-lite"/>
    </source>
</evidence>
<accession>A0A0K1PGJ6</accession>